<evidence type="ECO:0000313" key="2">
    <source>
        <dbReference type="Proteomes" id="UP000569732"/>
    </source>
</evidence>
<accession>A0A853I5Y0</accession>
<sequence>MYSTTVSVNNTVHQPAANYVSKSVAFIRNGRLIKVLNNVESNSEKPAKCFTFFKHCLNRHQHESSSVIIPFKMHNERGEWLRDSVVKILQLFQKKVAELNKQKCLTTKGVSSQLDQLSDQLNQQSEFVLNETEVKSVYQQLKSLADMLPKTSDLQELADLLAVQTKLQSLAVARESLKQQLYQQLTQLEQPGASSKFQVQLRLSVGAGLPGLDLLEGSVTIKAMFEVLTDDDTGIFEIRSAGLKLSLAGGDKLIVEGEAAVQASSGTIYSDESLLAFVDRQVDSIIGALFTAATSKSIGHLVDWKRNQTYVELQQQALASQHRLNNLLLKQGLPAQVAPALGKIKKMPLKMKLFTGKMAAGVNLFRRIFKGEISKNVFNADIAKRQLLIDSLQQDSLRLFRYDSRYYSKSIDDLTQLAIQQADKPLLARTKQVLDGLFAEYQHYSDLAQFCDYARANPKKIPSSTLEQAKQVKASIELQRGAKGRVEYLKTVSISYIALLQLYIASCPVEQQEAYKQHYQTFDKQLRQPIFYIPESAMAEQLSFSTRSQLLRNAFGGTLTLELPSENVGLSLSATYTHTEKHPNYYRQGEFLDLRISLDNQFNVEDILSLIDSEKTTFNGLDAILVNNDAEAGVTQQNIISQLRQTLSHVFDMGLELGASLECRFKKSAKKHWNLQFVRIKTQFGRAAMMPGLGVYIAPTVKAAVSAKAAETQTVVRQEWLGSDTLSYLLPIYNALNSTEQTERWQLFTKQHEKEFKKIFIAIATIGSSVRAEVDKLLEKINNPELGTNLFAAIDGFKKNATANNYQEALTVFNEFLSHQREVHFKLSEKVWHD</sequence>
<dbReference type="RefSeq" id="WP_180567568.1">
    <property type="nucleotide sequence ID" value="NZ_JACCKB010000005.1"/>
</dbReference>
<organism evidence="1 2">
    <name type="scientific">Spartinivicinus marinus</name>
    <dbReference type="NCBI Taxonomy" id="2994442"/>
    <lineage>
        <taxon>Bacteria</taxon>
        <taxon>Pseudomonadati</taxon>
        <taxon>Pseudomonadota</taxon>
        <taxon>Gammaproteobacteria</taxon>
        <taxon>Oceanospirillales</taxon>
        <taxon>Zooshikellaceae</taxon>
        <taxon>Spartinivicinus</taxon>
    </lineage>
</organism>
<gene>
    <name evidence="1" type="ORF">H0A36_05935</name>
</gene>
<dbReference type="AlphaFoldDB" id="A0A853I5Y0"/>
<proteinExistence type="predicted"/>
<reference evidence="1 2" key="1">
    <citation type="submission" date="2020-07" db="EMBL/GenBank/DDBJ databases">
        <title>Endozoicomonas sp. nov., isolated from sediment.</title>
        <authorList>
            <person name="Gu T."/>
        </authorList>
    </citation>
    <scope>NUCLEOTIDE SEQUENCE [LARGE SCALE GENOMIC DNA]</scope>
    <source>
        <strain evidence="1 2">SM1973</strain>
    </source>
</reference>
<evidence type="ECO:0000313" key="1">
    <source>
        <dbReference type="EMBL" id="NYZ65544.1"/>
    </source>
</evidence>
<keyword evidence="2" id="KW-1185">Reference proteome</keyword>
<protein>
    <submittedName>
        <fullName evidence="1">Uncharacterized protein</fullName>
    </submittedName>
</protein>
<comment type="caution">
    <text evidence="1">The sequence shown here is derived from an EMBL/GenBank/DDBJ whole genome shotgun (WGS) entry which is preliminary data.</text>
</comment>
<dbReference type="EMBL" id="JACCKB010000005">
    <property type="protein sequence ID" value="NYZ65544.1"/>
    <property type="molecule type" value="Genomic_DNA"/>
</dbReference>
<dbReference type="Proteomes" id="UP000569732">
    <property type="component" value="Unassembled WGS sequence"/>
</dbReference>
<name>A0A853I5Y0_9GAMM</name>